<protein>
    <submittedName>
        <fullName evidence="2">Excisionase family DNA binding protein</fullName>
    </submittedName>
</protein>
<dbReference type="RefSeq" id="WP_179791969.1">
    <property type="nucleotide sequence ID" value="NZ_BAABHP010000012.1"/>
</dbReference>
<evidence type="ECO:0000313" key="2">
    <source>
        <dbReference type="EMBL" id="NYD33955.1"/>
    </source>
</evidence>
<dbReference type="Pfam" id="PF12728">
    <property type="entry name" value="HTH_17"/>
    <property type="match status" value="1"/>
</dbReference>
<dbReference type="InterPro" id="IPR010093">
    <property type="entry name" value="SinI_DNA-bd"/>
</dbReference>
<gene>
    <name evidence="2" type="ORF">BJ983_000057</name>
</gene>
<reference evidence="2 3" key="1">
    <citation type="submission" date="2020-07" db="EMBL/GenBank/DDBJ databases">
        <title>Sequencing the genomes of 1000 actinobacteria strains.</title>
        <authorList>
            <person name="Klenk H.-P."/>
        </authorList>
    </citation>
    <scope>NUCLEOTIDE SEQUENCE [LARGE SCALE GENOMIC DNA]</scope>
    <source>
        <strain evidence="2 3">DSM 45772</strain>
    </source>
</reference>
<proteinExistence type="predicted"/>
<keyword evidence="3" id="KW-1185">Reference proteome</keyword>
<dbReference type="NCBIfam" id="TIGR01764">
    <property type="entry name" value="excise"/>
    <property type="match status" value="1"/>
</dbReference>
<dbReference type="GO" id="GO:0003677">
    <property type="term" value="F:DNA binding"/>
    <property type="evidence" value="ECO:0007669"/>
    <property type="project" value="InterPro"/>
</dbReference>
<name>A0A7Y9J3H0_9PSEU</name>
<dbReference type="Proteomes" id="UP000535890">
    <property type="component" value="Unassembled WGS sequence"/>
</dbReference>
<dbReference type="AlphaFoldDB" id="A0A7Y9J3H0"/>
<organism evidence="2 3">
    <name type="scientific">Actinomycetospora corticicola</name>
    <dbReference type="NCBI Taxonomy" id="663602"/>
    <lineage>
        <taxon>Bacteria</taxon>
        <taxon>Bacillati</taxon>
        <taxon>Actinomycetota</taxon>
        <taxon>Actinomycetes</taxon>
        <taxon>Pseudonocardiales</taxon>
        <taxon>Pseudonocardiaceae</taxon>
        <taxon>Actinomycetospora</taxon>
    </lineage>
</organism>
<feature type="domain" description="Helix-turn-helix" evidence="1">
    <location>
        <begin position="5"/>
        <end position="52"/>
    </location>
</feature>
<accession>A0A7Y9J3H0</accession>
<evidence type="ECO:0000313" key="3">
    <source>
        <dbReference type="Proteomes" id="UP000535890"/>
    </source>
</evidence>
<dbReference type="EMBL" id="JACCBN010000001">
    <property type="protein sequence ID" value="NYD33955.1"/>
    <property type="molecule type" value="Genomic_DNA"/>
</dbReference>
<comment type="caution">
    <text evidence="2">The sequence shown here is derived from an EMBL/GenBank/DDBJ whole genome shotgun (WGS) entry which is preliminary data.</text>
</comment>
<evidence type="ECO:0000259" key="1">
    <source>
        <dbReference type="Pfam" id="PF12728"/>
    </source>
</evidence>
<dbReference type="InterPro" id="IPR041657">
    <property type="entry name" value="HTH_17"/>
</dbReference>
<sequence>MENLLVTPEEAAEALRVGRAKVYDLMRTGALRSVKIGGSRRVPRTALEAYVAALLGEEVA</sequence>